<evidence type="ECO:0000313" key="3">
    <source>
        <dbReference type="EMBL" id="MBI1755697.1"/>
    </source>
</evidence>
<dbReference type="InterPro" id="IPR012341">
    <property type="entry name" value="6hp_glycosidase-like_sf"/>
</dbReference>
<dbReference type="SUPFAM" id="SSF48208">
    <property type="entry name" value="Six-hairpin glycosidases"/>
    <property type="match status" value="1"/>
</dbReference>
<feature type="domain" description="Glycoside hydrolase family 65 central catalytic" evidence="1">
    <location>
        <begin position="36"/>
        <end position="211"/>
    </location>
</feature>
<dbReference type="InterPro" id="IPR008928">
    <property type="entry name" value="6-hairpin_glycosidase_sf"/>
</dbReference>
<protein>
    <submittedName>
        <fullName evidence="3">Uncharacterized protein</fullName>
    </submittedName>
</protein>
<dbReference type="Pfam" id="PF03633">
    <property type="entry name" value="Glyco_hydro_65C"/>
    <property type="match status" value="1"/>
</dbReference>
<organism evidence="3 4">
    <name type="scientific">Fimbriimonas ginsengisoli</name>
    <dbReference type="NCBI Taxonomy" id="1005039"/>
    <lineage>
        <taxon>Bacteria</taxon>
        <taxon>Bacillati</taxon>
        <taxon>Armatimonadota</taxon>
        <taxon>Fimbriimonadia</taxon>
        <taxon>Fimbriimonadales</taxon>
        <taxon>Fimbriimonadaceae</taxon>
        <taxon>Fimbriimonas</taxon>
    </lineage>
</organism>
<dbReference type="InterPro" id="IPR005195">
    <property type="entry name" value="Glyco_hydro_65_M"/>
</dbReference>
<comment type="caution">
    <text evidence="3">The sequence shown here is derived from an EMBL/GenBank/DDBJ whole genome shotgun (WGS) entry which is preliminary data.</text>
</comment>
<dbReference type="GO" id="GO:0004553">
    <property type="term" value="F:hydrolase activity, hydrolyzing O-glycosyl compounds"/>
    <property type="evidence" value="ECO:0007669"/>
    <property type="project" value="TreeGrafter"/>
</dbReference>
<evidence type="ECO:0000259" key="2">
    <source>
        <dbReference type="Pfam" id="PF03633"/>
    </source>
</evidence>
<reference evidence="3" key="1">
    <citation type="submission" date="2020-07" db="EMBL/GenBank/DDBJ databases">
        <title>Huge and variable diversity of episymbiotic CPR bacteria and DPANN archaea in groundwater ecosystems.</title>
        <authorList>
            <person name="He C.Y."/>
            <person name="Keren R."/>
            <person name="Whittaker M."/>
            <person name="Farag I.F."/>
            <person name="Doudna J."/>
            <person name="Cate J.H.D."/>
            <person name="Banfield J.F."/>
        </authorList>
    </citation>
    <scope>NUCLEOTIDE SEQUENCE</scope>
    <source>
        <strain evidence="3">NC_groundwater_17_Pr7_B-0.1um_64_12</strain>
    </source>
</reference>
<dbReference type="PANTHER" id="PTHR11051">
    <property type="entry name" value="GLYCOSYL HYDROLASE-RELATED"/>
    <property type="match status" value="1"/>
</dbReference>
<dbReference type="AlphaFoldDB" id="A0A931PTQ1"/>
<gene>
    <name evidence="3" type="ORF">HYR64_01145</name>
</gene>
<dbReference type="InterPro" id="IPR005194">
    <property type="entry name" value="Glyco_hydro_65_C"/>
</dbReference>
<name>A0A931PTQ1_FIMGI</name>
<evidence type="ECO:0000259" key="1">
    <source>
        <dbReference type="Pfam" id="PF03632"/>
    </source>
</evidence>
<accession>A0A931PTQ1</accession>
<dbReference type="Gene3D" id="2.60.420.10">
    <property type="entry name" value="Maltose phosphorylase, domain 3"/>
    <property type="match status" value="1"/>
</dbReference>
<dbReference type="EMBL" id="JACOSL010000006">
    <property type="protein sequence ID" value="MBI1755697.1"/>
    <property type="molecule type" value="Genomic_DNA"/>
</dbReference>
<dbReference type="GO" id="GO:0005975">
    <property type="term" value="P:carbohydrate metabolic process"/>
    <property type="evidence" value="ECO:0007669"/>
    <property type="project" value="InterPro"/>
</dbReference>
<dbReference type="Proteomes" id="UP000727962">
    <property type="component" value="Unassembled WGS sequence"/>
</dbReference>
<dbReference type="Pfam" id="PF03632">
    <property type="entry name" value="Glyco_hydro_65m"/>
    <property type="match status" value="1"/>
</dbReference>
<dbReference type="PANTHER" id="PTHR11051:SF8">
    <property type="entry name" value="PROTEIN-GLUCOSYLGALACTOSYLHYDROXYLYSINE GLUCOSIDASE"/>
    <property type="match status" value="1"/>
</dbReference>
<sequence>MIPTITVDGPIEDQRAINSFIYYIWGSTHPEANRPPGPFGLSNERYIGHVFWDADIWLFPALCLLDPDRAKVIPTYRLRMADAARAQAKAWIESCRRTAYKAVSAPLPATAAKALMYPWESSVSGRETSATKTRFEHHITGDVLWGLTQAEALGLADPDKVRPVAEGCKAFWEARSRKGSDGLFRIEGLISPDENSICDNDLYTNLLAQWTRNGRSFDGPIRYALPHDATGFLTYDKDLLRSYEQATAVLAIYPLQYPPAEAQARAMMDRFESKISQNGPAMSDAIHSIIWARLGDQEKAYDRWRRSWQDFTKGPLMLFSERRNKSVTYFTTGAAGCLQAVLYGFAGFRIDSHPVPKAAWTRRLKGGMWLSVRPCLPQAWRSLTIRNFTVLGHRYTLNVTHERATVSPGD</sequence>
<dbReference type="Gene3D" id="1.50.10.10">
    <property type="match status" value="2"/>
</dbReference>
<evidence type="ECO:0000313" key="4">
    <source>
        <dbReference type="Proteomes" id="UP000727962"/>
    </source>
</evidence>
<proteinExistence type="predicted"/>
<feature type="domain" description="Glycoside hydrolase family 65 C-terminal" evidence="2">
    <location>
        <begin position="369"/>
        <end position="407"/>
    </location>
</feature>